<dbReference type="Proteomes" id="UP000542210">
    <property type="component" value="Unassembled WGS sequence"/>
</dbReference>
<organism evidence="1 2">
    <name type="scientific">Sphaerisporangium siamense</name>
    <dbReference type="NCBI Taxonomy" id="795645"/>
    <lineage>
        <taxon>Bacteria</taxon>
        <taxon>Bacillati</taxon>
        <taxon>Actinomycetota</taxon>
        <taxon>Actinomycetes</taxon>
        <taxon>Streptosporangiales</taxon>
        <taxon>Streptosporangiaceae</taxon>
        <taxon>Sphaerisporangium</taxon>
    </lineage>
</organism>
<dbReference type="RefSeq" id="WP_184886882.1">
    <property type="nucleotide sequence ID" value="NZ_BOOV01000020.1"/>
</dbReference>
<evidence type="ECO:0000313" key="2">
    <source>
        <dbReference type="Proteomes" id="UP000542210"/>
    </source>
</evidence>
<dbReference type="AlphaFoldDB" id="A0A7W7DEA3"/>
<sequence length="223" mass="25137">MTGDVPVLRARTLVEAYLYINLTVAADAVAPPDDEEAVEGSEGEEAARGRAARRAIDYERWTTLTEGRTAWSLLFDGPDTGPRHKIILVIPYDTEFAARREELRFGPGRSEIIDPGQWQLVGAGYARRAMRDDLLYAENPGDRQHFHEVIVNWTYARDAVAEAAKFLPEDGDEIPESAFWSEEGAATRRDEPERFTREGLESDIALYQRNLDHFLSLHGPHTP</sequence>
<keyword evidence="2" id="KW-1185">Reference proteome</keyword>
<accession>A0A7W7DEA3</accession>
<dbReference type="EMBL" id="JACHND010000001">
    <property type="protein sequence ID" value="MBB4705285.1"/>
    <property type="molecule type" value="Genomic_DNA"/>
</dbReference>
<gene>
    <name evidence="1" type="ORF">BJ982_006829</name>
</gene>
<comment type="caution">
    <text evidence="1">The sequence shown here is derived from an EMBL/GenBank/DDBJ whole genome shotgun (WGS) entry which is preliminary data.</text>
</comment>
<proteinExistence type="predicted"/>
<name>A0A7W7DEA3_9ACTN</name>
<reference evidence="1 2" key="1">
    <citation type="submission" date="2020-08" db="EMBL/GenBank/DDBJ databases">
        <title>Sequencing the genomes of 1000 actinobacteria strains.</title>
        <authorList>
            <person name="Klenk H.-P."/>
        </authorList>
    </citation>
    <scope>NUCLEOTIDE SEQUENCE [LARGE SCALE GENOMIC DNA]</scope>
    <source>
        <strain evidence="1 2">DSM 45784</strain>
    </source>
</reference>
<protein>
    <submittedName>
        <fullName evidence="1">Uncharacterized protein</fullName>
    </submittedName>
</protein>
<evidence type="ECO:0000313" key="1">
    <source>
        <dbReference type="EMBL" id="MBB4705285.1"/>
    </source>
</evidence>